<comment type="caution">
    <text evidence="2">The sequence shown here is derived from an EMBL/GenBank/DDBJ whole genome shotgun (WGS) entry which is preliminary data.</text>
</comment>
<dbReference type="OrthoDB" id="239825at2"/>
<dbReference type="EMBL" id="AANZ01000012">
    <property type="protein sequence ID" value="EAQ79846.1"/>
    <property type="molecule type" value="Genomic_DNA"/>
</dbReference>
<keyword evidence="1" id="KW-0472">Membrane</keyword>
<gene>
    <name evidence="2" type="ORF">DSM3645_21939</name>
</gene>
<reference evidence="2 3" key="1">
    <citation type="submission" date="2006-02" db="EMBL/GenBank/DDBJ databases">
        <authorList>
            <person name="Amann R."/>
            <person name="Ferriera S."/>
            <person name="Johnson J."/>
            <person name="Kravitz S."/>
            <person name="Halpern A."/>
            <person name="Remington K."/>
            <person name="Beeson K."/>
            <person name="Tran B."/>
            <person name="Rogers Y.-H."/>
            <person name="Friedman R."/>
            <person name="Venter J.C."/>
        </authorList>
    </citation>
    <scope>NUCLEOTIDE SEQUENCE [LARGE SCALE GENOMIC DNA]</scope>
    <source>
        <strain evidence="2 3">DSM 3645</strain>
    </source>
</reference>
<organism evidence="2 3">
    <name type="scientific">Blastopirellula marina DSM 3645</name>
    <dbReference type="NCBI Taxonomy" id="314230"/>
    <lineage>
        <taxon>Bacteria</taxon>
        <taxon>Pseudomonadati</taxon>
        <taxon>Planctomycetota</taxon>
        <taxon>Planctomycetia</taxon>
        <taxon>Pirellulales</taxon>
        <taxon>Pirellulaceae</taxon>
        <taxon>Blastopirellula</taxon>
    </lineage>
</organism>
<evidence type="ECO:0000313" key="3">
    <source>
        <dbReference type="Proteomes" id="UP000004358"/>
    </source>
</evidence>
<accession>A3ZU68</accession>
<dbReference type="eggNOG" id="ENOG5033KSP">
    <property type="taxonomic scope" value="Bacteria"/>
</dbReference>
<feature type="transmembrane region" description="Helical" evidence="1">
    <location>
        <begin position="275"/>
        <end position="296"/>
    </location>
</feature>
<keyword evidence="1" id="KW-1133">Transmembrane helix</keyword>
<keyword evidence="1" id="KW-0812">Transmembrane</keyword>
<dbReference type="HOGENOM" id="CLU_775379_0_0_0"/>
<name>A3ZU68_9BACT</name>
<dbReference type="STRING" id="314230.DSM3645_21939"/>
<dbReference type="AlphaFoldDB" id="A3ZU68"/>
<evidence type="ECO:0000313" key="2">
    <source>
        <dbReference type="EMBL" id="EAQ79846.1"/>
    </source>
</evidence>
<proteinExistence type="predicted"/>
<dbReference type="Proteomes" id="UP000004358">
    <property type="component" value="Unassembled WGS sequence"/>
</dbReference>
<sequence length="357" mass="39769">MNASDPSKRRPPRNYFARREQVRLLLLSGALTLTCALIYQAAQPETWRRLFGGEGQLTAEIDPVEAEQIDTRVPRKAVEDQPVDGAFRVVPPTPFTMNRDGGKLDPNKPAIGEEQLALIRDDTVFRQAEFAPWREIFFALRKTPSELLTPAQAEPVQFAQLFRQPDEYRGKLVAISGVIKRVVRVDASVEEMGVDHLWQIWLFSGADANPTVIYSLELPDKFPTGLDVNERATVVGIFFKRWIYPAKGGIFTAPLLLSKSVAWSPPPPVRTLSNWQLALGVTASIIAALVIATLIFRKSNDADSAAEQKIRERQAEKFRAEAGELDTGVSVRDQLRIVAAELEKPSGESESDEAKHE</sequence>
<evidence type="ECO:0000256" key="1">
    <source>
        <dbReference type="SAM" id="Phobius"/>
    </source>
</evidence>
<dbReference type="RefSeq" id="WP_002652287.1">
    <property type="nucleotide sequence ID" value="NZ_CH672376.1"/>
</dbReference>
<protein>
    <submittedName>
        <fullName evidence="2">Uncharacterized protein</fullName>
    </submittedName>
</protein>